<dbReference type="Proteomes" id="UP000694308">
    <property type="component" value="Unassembled WGS sequence"/>
</dbReference>
<comment type="caution">
    <text evidence="5">The sequence shown here is derived from an EMBL/GenBank/DDBJ whole genome shotgun (WGS) entry which is preliminary data.</text>
</comment>
<dbReference type="EMBL" id="JAEEGC010000063">
    <property type="protein sequence ID" value="MBV7274061.1"/>
    <property type="molecule type" value="Genomic_DNA"/>
</dbReference>
<dbReference type="GO" id="GO:0008654">
    <property type="term" value="P:phospholipid biosynthetic process"/>
    <property type="evidence" value="ECO:0007669"/>
    <property type="project" value="UniProtKB-KW"/>
</dbReference>
<keyword evidence="2" id="KW-1208">Phospholipid metabolism</keyword>
<keyword evidence="3" id="KW-0812">Transmembrane</keyword>
<sequence length="160" mass="18226">MGIDAEVVDNAKLFKKYPFISGRAAYIFSAIVTIFTYKYRRIQLIIDDKEITLENTLTTFANGKYYGGGMKVAPDADLQDGLFDICTVDKLSRIKMFTLFPKLIKGTHRQIEEVCFYKAKKIIVSSKDEITVNIDGEIVKRKDVVFELIPKGINFIIPRS</sequence>
<keyword evidence="1" id="KW-0594">Phospholipid biosynthesis</keyword>
<dbReference type="GO" id="GO:0005886">
    <property type="term" value="C:plasma membrane"/>
    <property type="evidence" value="ECO:0007669"/>
    <property type="project" value="TreeGrafter"/>
</dbReference>
<accession>A0A949TV38</accession>
<evidence type="ECO:0000256" key="3">
    <source>
        <dbReference type="SAM" id="Phobius"/>
    </source>
</evidence>
<dbReference type="Pfam" id="PF19279">
    <property type="entry name" value="YegS_C"/>
    <property type="match status" value="1"/>
</dbReference>
<feature type="transmembrane region" description="Helical" evidence="3">
    <location>
        <begin position="20"/>
        <end position="39"/>
    </location>
</feature>
<evidence type="ECO:0000256" key="1">
    <source>
        <dbReference type="ARBA" id="ARBA00023209"/>
    </source>
</evidence>
<proteinExistence type="predicted"/>
<dbReference type="AlphaFoldDB" id="A0A949TV38"/>
<keyword evidence="3" id="KW-1133">Transmembrane helix</keyword>
<evidence type="ECO:0000259" key="4">
    <source>
        <dbReference type="Pfam" id="PF19279"/>
    </source>
</evidence>
<keyword evidence="3" id="KW-0472">Membrane</keyword>
<dbReference type="RefSeq" id="WP_218321129.1">
    <property type="nucleotide sequence ID" value="NZ_JAEEGC010000063.1"/>
</dbReference>
<evidence type="ECO:0000313" key="6">
    <source>
        <dbReference type="Proteomes" id="UP000694308"/>
    </source>
</evidence>
<keyword evidence="1" id="KW-0444">Lipid biosynthesis</keyword>
<gene>
    <name evidence="5" type="ORF">I6U48_14230</name>
</gene>
<reference evidence="5" key="1">
    <citation type="submission" date="2020-12" db="EMBL/GenBank/DDBJ databases">
        <title>Clostridium thailandense sp. nov., a novel acetogenic bacterium isolated from peat land soil in Thailand.</title>
        <authorList>
            <person name="Chaikitkaew S."/>
            <person name="Birkeland N.K."/>
        </authorList>
    </citation>
    <scope>NUCLEOTIDE SEQUENCE</scope>
    <source>
        <strain evidence="5">PL3</strain>
    </source>
</reference>
<dbReference type="PANTHER" id="PTHR12358">
    <property type="entry name" value="SPHINGOSINE KINASE"/>
    <property type="match status" value="1"/>
</dbReference>
<evidence type="ECO:0000313" key="5">
    <source>
        <dbReference type="EMBL" id="MBV7274061.1"/>
    </source>
</evidence>
<keyword evidence="1" id="KW-0443">Lipid metabolism</keyword>
<protein>
    <recommendedName>
        <fullName evidence="4">YegS/DAGK C-terminal domain-containing protein</fullName>
    </recommendedName>
</protein>
<evidence type="ECO:0000256" key="2">
    <source>
        <dbReference type="ARBA" id="ARBA00023264"/>
    </source>
</evidence>
<keyword evidence="6" id="KW-1185">Reference proteome</keyword>
<dbReference type="PANTHER" id="PTHR12358:SF106">
    <property type="entry name" value="LIPID KINASE YEGS"/>
    <property type="match status" value="1"/>
</dbReference>
<feature type="domain" description="YegS/DAGK C-terminal" evidence="4">
    <location>
        <begin position="2"/>
        <end position="155"/>
    </location>
</feature>
<dbReference type="InterPro" id="IPR050187">
    <property type="entry name" value="Lipid_Phosphate_FormReg"/>
</dbReference>
<name>A0A949TV38_9CLOT</name>
<organism evidence="5 6">
    <name type="scientific">Clostridium thailandense</name>
    <dbReference type="NCBI Taxonomy" id="2794346"/>
    <lineage>
        <taxon>Bacteria</taxon>
        <taxon>Bacillati</taxon>
        <taxon>Bacillota</taxon>
        <taxon>Clostridia</taxon>
        <taxon>Eubacteriales</taxon>
        <taxon>Clostridiaceae</taxon>
        <taxon>Clostridium</taxon>
    </lineage>
</organism>
<dbReference type="InterPro" id="IPR045540">
    <property type="entry name" value="YegS/DAGK_C"/>
</dbReference>